<keyword evidence="5" id="KW-1185">Reference proteome</keyword>
<evidence type="ECO:0000256" key="3">
    <source>
        <dbReference type="PROSITE-ProRule" id="PRU00023"/>
    </source>
</evidence>
<dbReference type="PANTHER" id="PTHR24198">
    <property type="entry name" value="ANKYRIN REPEAT AND PROTEIN KINASE DOMAIN-CONTAINING PROTEIN"/>
    <property type="match status" value="1"/>
</dbReference>
<accession>A0A1Y1ZMA0</accession>
<evidence type="ECO:0000313" key="4">
    <source>
        <dbReference type="EMBL" id="ORY11348.1"/>
    </source>
</evidence>
<name>A0A1Y1ZMA0_9PLEO</name>
<keyword evidence="2 3" id="KW-0040">ANK repeat</keyword>
<dbReference type="PROSITE" id="PS50088">
    <property type="entry name" value="ANK_REPEAT"/>
    <property type="match status" value="3"/>
</dbReference>
<sequence length="136" mass="14371">SALHRAAENDNVEIVALLLQAGADPNSLNVYEQTPLHIAIEGDHPEVALALLGQDDVKLNTGDFGGDKALHLACAKGNLDIVERLVALKAVVDMCDVNGETPLHVASAHNQEEVIQKLIEHGCPVNTSSNDGSKPL</sequence>
<dbReference type="EMBL" id="MCFA01000062">
    <property type="protein sequence ID" value="ORY11348.1"/>
    <property type="molecule type" value="Genomic_DNA"/>
</dbReference>
<organism evidence="4 5">
    <name type="scientific">Clohesyomyces aquaticus</name>
    <dbReference type="NCBI Taxonomy" id="1231657"/>
    <lineage>
        <taxon>Eukaryota</taxon>
        <taxon>Fungi</taxon>
        <taxon>Dikarya</taxon>
        <taxon>Ascomycota</taxon>
        <taxon>Pezizomycotina</taxon>
        <taxon>Dothideomycetes</taxon>
        <taxon>Pleosporomycetidae</taxon>
        <taxon>Pleosporales</taxon>
        <taxon>Lindgomycetaceae</taxon>
        <taxon>Clohesyomyces</taxon>
    </lineage>
</organism>
<proteinExistence type="predicted"/>
<dbReference type="InterPro" id="IPR036770">
    <property type="entry name" value="Ankyrin_rpt-contain_sf"/>
</dbReference>
<dbReference type="Pfam" id="PF12796">
    <property type="entry name" value="Ank_2"/>
    <property type="match status" value="1"/>
</dbReference>
<feature type="repeat" description="ANK" evidence="3">
    <location>
        <begin position="65"/>
        <end position="97"/>
    </location>
</feature>
<feature type="non-terminal residue" evidence="4">
    <location>
        <position position="1"/>
    </location>
</feature>
<reference evidence="4" key="1">
    <citation type="submission" date="2016-07" db="EMBL/GenBank/DDBJ databases">
        <title>Pervasive Adenine N6-methylation of Active Genes in Fungi.</title>
        <authorList>
            <consortium name="DOE Joint Genome Institute"/>
            <person name="Mondo S.J."/>
            <person name="Dannebaum R.O."/>
            <person name="Kuo R.C."/>
            <person name="Labutti K."/>
            <person name="Haridas S."/>
            <person name="Kuo A."/>
            <person name="Salamov A."/>
            <person name="Ahrendt S.R."/>
            <person name="Lipzen A."/>
            <person name="Sullivan W."/>
            <person name="Andreopoulos W.B."/>
            <person name="Clum A."/>
            <person name="Lindquist E."/>
            <person name="Daum C."/>
            <person name="Ramamoorthy G.K."/>
            <person name="Gryganskyi A."/>
            <person name="Culley D."/>
            <person name="Magnuson J.K."/>
            <person name="James T.Y."/>
            <person name="O'Malley M.A."/>
            <person name="Stajich J.E."/>
            <person name="Spatafora J.W."/>
            <person name="Visel A."/>
            <person name="Grigoriev I.V."/>
        </authorList>
    </citation>
    <scope>NUCLEOTIDE SEQUENCE [LARGE SCALE GENOMIC DNA]</scope>
    <source>
        <strain evidence="4">CBS 115471</strain>
    </source>
</reference>
<evidence type="ECO:0000313" key="5">
    <source>
        <dbReference type="Proteomes" id="UP000193144"/>
    </source>
</evidence>
<dbReference type="SUPFAM" id="SSF48403">
    <property type="entry name" value="Ankyrin repeat"/>
    <property type="match status" value="1"/>
</dbReference>
<dbReference type="PRINTS" id="PR01415">
    <property type="entry name" value="ANKYRIN"/>
</dbReference>
<feature type="repeat" description="ANK" evidence="3">
    <location>
        <begin position="98"/>
        <end position="130"/>
    </location>
</feature>
<comment type="caution">
    <text evidence="4">The sequence shown here is derived from an EMBL/GenBank/DDBJ whole genome shotgun (WGS) entry which is preliminary data.</text>
</comment>
<gene>
    <name evidence="4" type="ORF">BCR34DRAFT_441171</name>
</gene>
<dbReference type="PROSITE" id="PS50297">
    <property type="entry name" value="ANK_REP_REGION"/>
    <property type="match status" value="3"/>
</dbReference>
<feature type="non-terminal residue" evidence="4">
    <location>
        <position position="136"/>
    </location>
</feature>
<dbReference type="PANTHER" id="PTHR24198:SF165">
    <property type="entry name" value="ANKYRIN REPEAT-CONTAINING PROTEIN-RELATED"/>
    <property type="match status" value="1"/>
</dbReference>
<dbReference type="InterPro" id="IPR002110">
    <property type="entry name" value="Ankyrin_rpt"/>
</dbReference>
<feature type="repeat" description="ANK" evidence="3">
    <location>
        <begin position="1"/>
        <end position="30"/>
    </location>
</feature>
<dbReference type="AlphaFoldDB" id="A0A1Y1ZMA0"/>
<dbReference type="Proteomes" id="UP000193144">
    <property type="component" value="Unassembled WGS sequence"/>
</dbReference>
<keyword evidence="1" id="KW-0677">Repeat</keyword>
<evidence type="ECO:0000256" key="2">
    <source>
        <dbReference type="ARBA" id="ARBA00023043"/>
    </source>
</evidence>
<protein>
    <submittedName>
        <fullName evidence="4">Ankyrin repeat-containing domain protein</fullName>
    </submittedName>
</protein>
<evidence type="ECO:0000256" key="1">
    <source>
        <dbReference type="ARBA" id="ARBA00022737"/>
    </source>
</evidence>
<dbReference type="Gene3D" id="1.25.40.20">
    <property type="entry name" value="Ankyrin repeat-containing domain"/>
    <property type="match status" value="1"/>
</dbReference>
<dbReference type="STRING" id="1231657.A0A1Y1ZMA0"/>
<dbReference type="Pfam" id="PF13637">
    <property type="entry name" value="Ank_4"/>
    <property type="match status" value="1"/>
</dbReference>
<dbReference type="SMART" id="SM00248">
    <property type="entry name" value="ANK"/>
    <property type="match status" value="4"/>
</dbReference>
<dbReference type="OrthoDB" id="3945980at2759"/>